<evidence type="ECO:0000313" key="3">
    <source>
        <dbReference type="Proteomes" id="UP000799640"/>
    </source>
</evidence>
<reference evidence="2" key="1">
    <citation type="journal article" date="2020" name="Stud. Mycol.">
        <title>101 Dothideomycetes genomes: a test case for predicting lifestyles and emergence of pathogens.</title>
        <authorList>
            <person name="Haridas S."/>
            <person name="Albert R."/>
            <person name="Binder M."/>
            <person name="Bloem J."/>
            <person name="Labutti K."/>
            <person name="Salamov A."/>
            <person name="Andreopoulos B."/>
            <person name="Baker S."/>
            <person name="Barry K."/>
            <person name="Bills G."/>
            <person name="Bluhm B."/>
            <person name="Cannon C."/>
            <person name="Castanera R."/>
            <person name="Culley D."/>
            <person name="Daum C."/>
            <person name="Ezra D."/>
            <person name="Gonzalez J."/>
            <person name="Henrissat B."/>
            <person name="Kuo A."/>
            <person name="Liang C."/>
            <person name="Lipzen A."/>
            <person name="Lutzoni F."/>
            <person name="Magnuson J."/>
            <person name="Mondo S."/>
            <person name="Nolan M."/>
            <person name="Ohm R."/>
            <person name="Pangilinan J."/>
            <person name="Park H.-J."/>
            <person name="Ramirez L."/>
            <person name="Alfaro M."/>
            <person name="Sun H."/>
            <person name="Tritt A."/>
            <person name="Yoshinaga Y."/>
            <person name="Zwiers L.-H."/>
            <person name="Turgeon B."/>
            <person name="Goodwin S."/>
            <person name="Spatafora J."/>
            <person name="Crous P."/>
            <person name="Grigoriev I."/>
        </authorList>
    </citation>
    <scope>NUCLEOTIDE SEQUENCE</scope>
    <source>
        <strain evidence="2">CBS 262.69</strain>
    </source>
</reference>
<feature type="compositionally biased region" description="Acidic residues" evidence="1">
    <location>
        <begin position="821"/>
        <end position="864"/>
    </location>
</feature>
<name>A0A6G1HW15_9PEZI</name>
<organism evidence="2 3">
    <name type="scientific">Trichodelitschia bisporula</name>
    <dbReference type="NCBI Taxonomy" id="703511"/>
    <lineage>
        <taxon>Eukaryota</taxon>
        <taxon>Fungi</taxon>
        <taxon>Dikarya</taxon>
        <taxon>Ascomycota</taxon>
        <taxon>Pezizomycotina</taxon>
        <taxon>Dothideomycetes</taxon>
        <taxon>Dothideomycetes incertae sedis</taxon>
        <taxon>Phaeotrichales</taxon>
        <taxon>Phaeotrichaceae</taxon>
        <taxon>Trichodelitschia</taxon>
    </lineage>
</organism>
<accession>A0A6G1HW15</accession>
<protein>
    <recommendedName>
        <fullName evidence="4">F-box domain-containing protein</fullName>
    </recommendedName>
</protein>
<feature type="compositionally biased region" description="Polar residues" evidence="1">
    <location>
        <begin position="496"/>
        <end position="506"/>
    </location>
</feature>
<evidence type="ECO:0000256" key="1">
    <source>
        <dbReference type="SAM" id="MobiDB-lite"/>
    </source>
</evidence>
<dbReference type="EMBL" id="ML996696">
    <property type="protein sequence ID" value="KAF2399925.1"/>
    <property type="molecule type" value="Genomic_DNA"/>
</dbReference>
<gene>
    <name evidence="2" type="ORF">EJ06DRAFT_582524</name>
</gene>
<evidence type="ECO:0000313" key="2">
    <source>
        <dbReference type="EMBL" id="KAF2399925.1"/>
    </source>
</evidence>
<evidence type="ECO:0008006" key="4">
    <source>
        <dbReference type="Google" id="ProtNLM"/>
    </source>
</evidence>
<dbReference type="AlphaFoldDB" id="A0A6G1HW15"/>
<sequence length="895" mass="100148">MHPQSEDPTAWSASIYAQEFDAPPPQPSIFQPTPDQSSVDSLLPPTQGEPIEESSAFNVPLSTALPFKGKEKELPRGKEKRKPLRLLDLPADILREIISQLPHTNDLTTLALCHSVLHALTIPCIYSRFDIVWPDEGNGTMQRSGVDALTYGLATLVMADEIFGEAPYQQGLRPSPEPSPNSAIPPVPHHTYPIPKRRRGNYYAKYTKKFSLGNGPPDWVQEYLITKEGGKMLGTLVALAVARMRSLESFIWDMPTGVLRDVWLALSSLSGRDGHECRLEKVWIRWHDNSSLDSPNGLPGPPIPPPPNGLPHVQPTTSSIPMMGINAPPPAIIPILDRVEHPTFSVLPPLKSLSVLDIDELPYLDEMSILIARSQHRLRELRIGIADQAYKRDWALVWDGDGLQQVDYNTTWTVSSQISLKRLGGVLGVLVGRVYNIRNNAETQKKLSAPGTFSERLPGDKVSATSATSSSSDTLANERVSGTNTTAPPSDPPPSNTALLEQKSPSNGPPIPLRSSRNPRGDSKKNGPYLNGVIRLETLELERVPLSVTVLQKAFDWPILTSLTLLHCPNHEQLWKMLRRNFSPTSPYNLRQQSRNPSKVRLEYILNLKKIHTNAVSPSLISFLKETLAPNSLEVLFLQERREYTSLVTIDQIYRGPIKRHRGSLKKLMIDSSDQTDDNMSSTRWKHWMLTREAVTYITSGRMHALRELGVTLDYRDWHYFLQRLPTIAHLRSLYIPHIADHAHGANPEPRELALQIVDIVTLRPEIELCYMGIASKCFEILENKPPSYEFQHDVYHPEAGSSGNTTGGYMPITVVNDNGELTDEDDEDDVDDDDDLEGDPVDDSQSESSDDANDDSDDDLDSAVEDKKVPRLRLREILFYDDKVSIFKARHGKL</sequence>
<feature type="region of interest" description="Disordered" evidence="1">
    <location>
        <begin position="1"/>
        <end position="55"/>
    </location>
</feature>
<feature type="region of interest" description="Disordered" evidence="1">
    <location>
        <begin position="446"/>
        <end position="529"/>
    </location>
</feature>
<feature type="compositionally biased region" description="Pro residues" evidence="1">
    <location>
        <begin position="175"/>
        <end position="188"/>
    </location>
</feature>
<feature type="compositionally biased region" description="Low complexity" evidence="1">
    <location>
        <begin position="463"/>
        <end position="472"/>
    </location>
</feature>
<keyword evidence="3" id="KW-1185">Reference proteome</keyword>
<feature type="region of interest" description="Disordered" evidence="1">
    <location>
        <begin position="170"/>
        <end position="194"/>
    </location>
</feature>
<proteinExistence type="predicted"/>
<dbReference type="OrthoDB" id="3199516at2759"/>
<feature type="region of interest" description="Disordered" evidence="1">
    <location>
        <begin position="793"/>
        <end position="867"/>
    </location>
</feature>
<dbReference type="Proteomes" id="UP000799640">
    <property type="component" value="Unassembled WGS sequence"/>
</dbReference>